<feature type="chain" id="PRO_5023042416" description="Lipoprotein" evidence="1">
    <location>
        <begin position="24"/>
        <end position="442"/>
    </location>
</feature>
<dbReference type="AlphaFoldDB" id="A0A5B7XV74"/>
<gene>
    <name evidence="2" type="ORF">FG904_00085</name>
</gene>
<keyword evidence="1" id="KW-0732">Signal</keyword>
<dbReference type="OrthoDB" id="404081at2"/>
<evidence type="ECO:0008006" key="4">
    <source>
        <dbReference type="Google" id="ProtNLM"/>
    </source>
</evidence>
<protein>
    <recommendedName>
        <fullName evidence="4">Lipoprotein</fullName>
    </recommendedName>
</protein>
<dbReference type="KEGG" id="mnh:FG904_00085"/>
<name>A0A5B7XV74_9MOLU</name>
<sequence>MKKRFLWAKSFSILAPVAVSAFAVSCGQPDTKKDSPSDTKAEITVNKNALNALITSVNSYKQDYANAKYQAHLNNLNTAVNNSLSVLNNQSSTQAAVDSSKDALDTEFVKFKANTKTKKISLDINKTALRQSYNNFMTVDQEINAFLGDQTFKFLEITDSFFNFGNVNKTYKTLLTKTEASNIFTSTDDISNQALTYDNQDIASAEEFENYSQYLVKLYNNYYVNKTWFETTLKTKMDQAGAGKLNGKLEKEKAVQAGKQNEYQAVVDLLVEFLKANNGYIPSNVEIVEFNYNKTPGWSLNLKLKYNNTVKAVKLDFKKPNASWSDEQIQQENNQNAETGIQYKILKQVKTTVFRIKQMFVALITQNDNLKDEIKQLLTQYISTSVENALDYVPIAQNLPAIIKNMIIKLTLRPLSNKLVQLVSTTIDSSIQKIRNKQSNQA</sequence>
<dbReference type="Proteomes" id="UP000305457">
    <property type="component" value="Chromosome"/>
</dbReference>
<evidence type="ECO:0000313" key="2">
    <source>
        <dbReference type="EMBL" id="QCZ36430.1"/>
    </source>
</evidence>
<feature type="signal peptide" evidence="1">
    <location>
        <begin position="1"/>
        <end position="23"/>
    </location>
</feature>
<dbReference type="PROSITE" id="PS51257">
    <property type="entry name" value="PROKAR_LIPOPROTEIN"/>
    <property type="match status" value="1"/>
</dbReference>
<reference evidence="2 3" key="1">
    <citation type="submission" date="2019-06" db="EMBL/GenBank/DDBJ databases">
        <title>Mycoplasma sp. 2F1A isolated from ostrich.</title>
        <authorList>
            <person name="Spergser J."/>
        </authorList>
    </citation>
    <scope>NUCLEOTIDE SEQUENCE [LARGE SCALE GENOMIC DNA]</scope>
    <source>
        <strain evidence="2 3">2F1A</strain>
    </source>
</reference>
<evidence type="ECO:0000256" key="1">
    <source>
        <dbReference type="SAM" id="SignalP"/>
    </source>
</evidence>
<evidence type="ECO:0000313" key="3">
    <source>
        <dbReference type="Proteomes" id="UP000305457"/>
    </source>
</evidence>
<accession>A0A5B7XV74</accession>
<proteinExistence type="predicted"/>
<dbReference type="EMBL" id="CP040825">
    <property type="protein sequence ID" value="QCZ36430.1"/>
    <property type="molecule type" value="Genomic_DNA"/>
</dbReference>
<dbReference type="RefSeq" id="WP_139591913.1">
    <property type="nucleotide sequence ID" value="NZ_CP040825.1"/>
</dbReference>
<dbReference type="Gene3D" id="1.20.1270.90">
    <property type="entry name" value="AF1782-like"/>
    <property type="match status" value="1"/>
</dbReference>
<organism evidence="2 3">
    <name type="scientific">Mycoplasma nasistruthionis</name>
    <dbReference type="NCBI Taxonomy" id="353852"/>
    <lineage>
        <taxon>Bacteria</taxon>
        <taxon>Bacillati</taxon>
        <taxon>Mycoplasmatota</taxon>
        <taxon>Mollicutes</taxon>
        <taxon>Mycoplasmataceae</taxon>
        <taxon>Mycoplasma</taxon>
    </lineage>
</organism>